<dbReference type="InterPro" id="IPR003841">
    <property type="entry name" value="Na/Pi_transpt"/>
</dbReference>
<dbReference type="PANTHER" id="PTHR10010">
    <property type="entry name" value="SOLUTE CARRIER FAMILY 34 SODIUM PHOSPHATE , MEMBER 2-RELATED"/>
    <property type="match status" value="1"/>
</dbReference>
<dbReference type="AlphaFoldDB" id="A0A927ECY3"/>
<feature type="transmembrane region" description="Helical" evidence="7">
    <location>
        <begin position="275"/>
        <end position="299"/>
    </location>
</feature>
<dbReference type="Gene3D" id="1.20.58.220">
    <property type="entry name" value="Phosphate transport system protein phou homolog 2, domain 2"/>
    <property type="match status" value="1"/>
</dbReference>
<reference evidence="9" key="1">
    <citation type="submission" date="2020-09" db="EMBL/GenBank/DDBJ databases">
        <title>Bosea spartocytisi sp. nov. a root nodule endophyte of Spartocytisus supranubius in the high mountain ecosystem fo the Teide National Park (Canary Islands, Spain).</title>
        <authorList>
            <person name="Pulido-Suarez L."/>
            <person name="Peix A."/>
            <person name="Igual J.M."/>
            <person name="Socas-Perez N."/>
            <person name="Velazquez E."/>
            <person name="Flores-Felix J.D."/>
            <person name="Leon-Barrios M."/>
        </authorList>
    </citation>
    <scope>NUCLEOTIDE SEQUENCE</scope>
    <source>
        <strain evidence="9">SSUT16</strain>
    </source>
</reference>
<evidence type="ECO:0000256" key="6">
    <source>
        <dbReference type="SAM" id="MobiDB-lite"/>
    </source>
</evidence>
<sequence length="575" mass="60808">MTGTIVLFELAGYVGLLLWGTHMVTTGVQRGFGHVLRIWLEHNLTRRWRAFLAGVGITALLQSSTATGLMASAFTANGLIGLGPALVVMLGANVGTTLVTQVLSFDAGVVGPPLVLLGVMAFRSFDDDRLRNAGRIAIGLGLMLLALSGMAHEFAPIENAPLLKNVLAAIGNEPLLAVLVATLLTWACHSSVAVVLLIVSLTASQTVSPIGALAFVVGANIGGTLPALFEAGSPVARRLPLGNSLVRIVGAVVALPLLAICVTLLAHIDPAPGRIVVNFHTAFNLILAAVFIGPSHWLARLLVRILPDPPAPDDPGKPIYLEEAGLGAATVALANAARETLRMGDMVEAMLKGASEVFQQDDPRRATAISRMDRSVDRLGAAIRSYLADLGNEQPLHDDSEGARVQEILSAVINLEHVGDVVANNLIEFVVKRIKRGRPFAKDERDLIVSMNAEILESLHMGLAVFLTRDPAEANRLISRKSALRRLEARATALHVQLLRVAATTARADAGEGVARVAEDGGQFLRIVRDLRRVHSHIAALAYPILNGAGTADGTPAREGTAEEEANESELQGAQ</sequence>
<organism evidence="9 10">
    <name type="scientific">Bosea spartocytisi</name>
    <dbReference type="NCBI Taxonomy" id="2773451"/>
    <lineage>
        <taxon>Bacteria</taxon>
        <taxon>Pseudomonadati</taxon>
        <taxon>Pseudomonadota</taxon>
        <taxon>Alphaproteobacteria</taxon>
        <taxon>Hyphomicrobiales</taxon>
        <taxon>Boseaceae</taxon>
        <taxon>Bosea</taxon>
    </lineage>
</organism>
<proteinExistence type="predicted"/>
<dbReference type="PANTHER" id="PTHR10010:SF46">
    <property type="entry name" value="SODIUM-DEPENDENT PHOSPHATE TRANSPORT PROTEIN 2B"/>
    <property type="match status" value="1"/>
</dbReference>
<keyword evidence="5 7" id="KW-0472">Membrane</keyword>
<evidence type="ECO:0000256" key="3">
    <source>
        <dbReference type="ARBA" id="ARBA00022692"/>
    </source>
</evidence>
<evidence type="ECO:0000313" key="10">
    <source>
        <dbReference type="Proteomes" id="UP000619295"/>
    </source>
</evidence>
<feature type="region of interest" description="Disordered" evidence="6">
    <location>
        <begin position="552"/>
        <end position="575"/>
    </location>
</feature>
<dbReference type="GO" id="GO:0005436">
    <property type="term" value="F:sodium:phosphate symporter activity"/>
    <property type="evidence" value="ECO:0007669"/>
    <property type="project" value="InterPro"/>
</dbReference>
<dbReference type="GO" id="GO:0005886">
    <property type="term" value="C:plasma membrane"/>
    <property type="evidence" value="ECO:0007669"/>
    <property type="project" value="UniProtKB-SubCell"/>
</dbReference>
<feature type="transmembrane region" description="Helical" evidence="7">
    <location>
        <begin position="134"/>
        <end position="155"/>
    </location>
</feature>
<feature type="transmembrane region" description="Helical" evidence="7">
    <location>
        <begin position="248"/>
        <end position="268"/>
    </location>
</feature>
<dbReference type="InterPro" id="IPR026022">
    <property type="entry name" value="PhoU_dom"/>
</dbReference>
<keyword evidence="3 7" id="KW-0812">Transmembrane</keyword>
<dbReference type="SUPFAM" id="SSF109755">
    <property type="entry name" value="PhoU-like"/>
    <property type="match status" value="1"/>
</dbReference>
<feature type="transmembrane region" description="Helical" evidence="7">
    <location>
        <begin position="102"/>
        <end position="122"/>
    </location>
</feature>
<evidence type="ECO:0000313" key="9">
    <source>
        <dbReference type="EMBL" id="MBD3848976.1"/>
    </source>
</evidence>
<protein>
    <submittedName>
        <fullName evidence="9">Na/Pi cotransporter family protein</fullName>
    </submittedName>
</protein>
<dbReference type="Proteomes" id="UP000619295">
    <property type="component" value="Unassembled WGS sequence"/>
</dbReference>
<dbReference type="NCBIfam" id="NF037997">
    <property type="entry name" value="Na_Pi_symport"/>
    <property type="match status" value="1"/>
</dbReference>
<keyword evidence="10" id="KW-1185">Reference proteome</keyword>
<accession>A0A927ECY3</accession>
<evidence type="ECO:0000256" key="4">
    <source>
        <dbReference type="ARBA" id="ARBA00022989"/>
    </source>
</evidence>
<dbReference type="InterPro" id="IPR038078">
    <property type="entry name" value="PhoU-like_sf"/>
</dbReference>
<comment type="caution">
    <text evidence="9">The sequence shown here is derived from an EMBL/GenBank/DDBJ whole genome shotgun (WGS) entry which is preliminary data.</text>
</comment>
<feature type="transmembrane region" description="Helical" evidence="7">
    <location>
        <begin position="49"/>
        <end position="82"/>
    </location>
</feature>
<dbReference type="GO" id="GO:0044341">
    <property type="term" value="P:sodium-dependent phosphate transport"/>
    <property type="evidence" value="ECO:0007669"/>
    <property type="project" value="InterPro"/>
</dbReference>
<gene>
    <name evidence="9" type="ORF">IED13_25035</name>
</gene>
<feature type="domain" description="PhoU" evidence="8">
    <location>
        <begin position="341"/>
        <end position="424"/>
    </location>
</feature>
<feature type="transmembrane region" description="Helical" evidence="7">
    <location>
        <begin position="6"/>
        <end position="28"/>
    </location>
</feature>
<keyword evidence="4 7" id="KW-1133">Transmembrane helix</keyword>
<feature type="transmembrane region" description="Helical" evidence="7">
    <location>
        <begin position="210"/>
        <end position="228"/>
    </location>
</feature>
<dbReference type="EMBL" id="JACXWY010000026">
    <property type="protein sequence ID" value="MBD3848976.1"/>
    <property type="molecule type" value="Genomic_DNA"/>
</dbReference>
<dbReference type="Pfam" id="PF02690">
    <property type="entry name" value="Na_Pi_cotrans"/>
    <property type="match status" value="2"/>
</dbReference>
<dbReference type="Pfam" id="PF01895">
    <property type="entry name" value="PhoU"/>
    <property type="match status" value="1"/>
</dbReference>
<evidence type="ECO:0000259" key="8">
    <source>
        <dbReference type="Pfam" id="PF01895"/>
    </source>
</evidence>
<evidence type="ECO:0000256" key="5">
    <source>
        <dbReference type="ARBA" id="ARBA00023136"/>
    </source>
</evidence>
<evidence type="ECO:0000256" key="1">
    <source>
        <dbReference type="ARBA" id="ARBA00004651"/>
    </source>
</evidence>
<evidence type="ECO:0000256" key="2">
    <source>
        <dbReference type="ARBA" id="ARBA00022475"/>
    </source>
</evidence>
<keyword evidence="2" id="KW-1003">Cell membrane</keyword>
<comment type="subcellular location">
    <subcellularLocation>
        <location evidence="1">Cell membrane</location>
        <topology evidence="1">Multi-pass membrane protein</topology>
    </subcellularLocation>
</comment>
<dbReference type="RefSeq" id="WP_041751097.1">
    <property type="nucleotide sequence ID" value="NZ_JACXWY010000026.1"/>
</dbReference>
<name>A0A927ECY3_9HYPH</name>
<feature type="transmembrane region" description="Helical" evidence="7">
    <location>
        <begin position="175"/>
        <end position="198"/>
    </location>
</feature>
<evidence type="ECO:0000256" key="7">
    <source>
        <dbReference type="SAM" id="Phobius"/>
    </source>
</evidence>